<protein>
    <submittedName>
        <fullName evidence="2">Uncharacterized protein</fullName>
    </submittedName>
</protein>
<gene>
    <name evidence="2" type="ORF">DI53_0382</name>
</gene>
<keyword evidence="1" id="KW-1133">Transmembrane helix</keyword>
<sequence length="133" mass="15910">MAAYDYTYSSIYLLKTALAQLVYFLLAFSHFRWICGLAARQKIPDNLQDLFLQEQSEIRKFALAIPCEKGVKYESDNRNRWLLRAELDIRRTTYQKISINVLTHHDIRQRMPRNVEQYADQGSNKWFPLHQRK</sequence>
<name>A0A0B8TAF8_9SPHI</name>
<proteinExistence type="predicted"/>
<accession>A0A0B8TAF8</accession>
<evidence type="ECO:0000313" key="3">
    <source>
        <dbReference type="Proteomes" id="UP000031802"/>
    </source>
</evidence>
<dbReference type="EMBL" id="JJMU01000005">
    <property type="protein sequence ID" value="KGE15829.1"/>
    <property type="molecule type" value="Genomic_DNA"/>
</dbReference>
<reference evidence="2 3" key="2">
    <citation type="journal article" date="2015" name="PLoS ONE">
        <title>Whole-Genome Optical Mapping and Finished Genome Sequence of Sphingobacterium deserti sp. nov., a New Species Isolated from the Western Desert of China.</title>
        <authorList>
            <person name="Teng C."/>
            <person name="Zhou Z."/>
            <person name="Molnar I."/>
            <person name="Li X."/>
            <person name="Tang R."/>
            <person name="Chen M."/>
            <person name="Wang L."/>
            <person name="Su S."/>
            <person name="Zhang W."/>
            <person name="Lin M."/>
        </authorList>
    </citation>
    <scope>NUCLEOTIDE SEQUENCE [LARGE SCALE GENOMIC DNA]</scope>
    <source>
        <strain evidence="3">ACCC05744</strain>
    </source>
</reference>
<dbReference type="STRING" id="1229276.DI53_0382"/>
<keyword evidence="1" id="KW-0472">Membrane</keyword>
<keyword evidence="1" id="KW-0812">Transmembrane</keyword>
<keyword evidence="3" id="KW-1185">Reference proteome</keyword>
<reference evidence="3" key="1">
    <citation type="submission" date="2014-04" db="EMBL/GenBank/DDBJ databases">
        <title>Whole-Genome optical mapping and complete genome sequence of Sphingobacterium deserti sp. nov., a new spaces isolated from desert in the west of China.</title>
        <authorList>
            <person name="Teng C."/>
            <person name="Zhou Z."/>
            <person name="Li X."/>
            <person name="Chen M."/>
            <person name="Lin M."/>
            <person name="Wang L."/>
            <person name="Su S."/>
            <person name="Zhang C."/>
            <person name="Zhang W."/>
        </authorList>
    </citation>
    <scope>NUCLEOTIDE SEQUENCE [LARGE SCALE GENOMIC DNA]</scope>
    <source>
        <strain evidence="3">ACCC05744</strain>
    </source>
</reference>
<organism evidence="2 3">
    <name type="scientific">Sphingobacterium deserti</name>
    <dbReference type="NCBI Taxonomy" id="1229276"/>
    <lineage>
        <taxon>Bacteria</taxon>
        <taxon>Pseudomonadati</taxon>
        <taxon>Bacteroidota</taxon>
        <taxon>Sphingobacteriia</taxon>
        <taxon>Sphingobacteriales</taxon>
        <taxon>Sphingobacteriaceae</taxon>
        <taxon>Sphingobacterium</taxon>
    </lineage>
</organism>
<dbReference type="AlphaFoldDB" id="A0A0B8TAF8"/>
<dbReference type="Proteomes" id="UP000031802">
    <property type="component" value="Unassembled WGS sequence"/>
</dbReference>
<evidence type="ECO:0000256" key="1">
    <source>
        <dbReference type="SAM" id="Phobius"/>
    </source>
</evidence>
<comment type="caution">
    <text evidence="2">The sequence shown here is derived from an EMBL/GenBank/DDBJ whole genome shotgun (WGS) entry which is preliminary data.</text>
</comment>
<feature type="transmembrane region" description="Helical" evidence="1">
    <location>
        <begin position="12"/>
        <end position="34"/>
    </location>
</feature>
<evidence type="ECO:0000313" key="2">
    <source>
        <dbReference type="EMBL" id="KGE15829.1"/>
    </source>
</evidence>
<dbReference type="RefSeq" id="WP_037494751.1">
    <property type="nucleotide sequence ID" value="NZ_JJMU01000005.1"/>
</dbReference>